<dbReference type="Pfam" id="PF09413">
    <property type="entry name" value="DUF2007"/>
    <property type="match status" value="1"/>
</dbReference>
<gene>
    <name evidence="2" type="ORF">E3J48_02285</name>
</gene>
<comment type="caution">
    <text evidence="2">The sequence shown here is derived from an EMBL/GenBank/DDBJ whole genome shotgun (WGS) entry which is preliminary data.</text>
</comment>
<proteinExistence type="predicted"/>
<dbReference type="InterPro" id="IPR011322">
    <property type="entry name" value="N-reg_PII-like_a/b"/>
</dbReference>
<evidence type="ECO:0000313" key="3">
    <source>
        <dbReference type="Proteomes" id="UP000319130"/>
    </source>
</evidence>
<dbReference type="AlphaFoldDB" id="A0A523W9A6"/>
<organism evidence="2 3">
    <name type="scientific">Aerophobetes bacterium</name>
    <dbReference type="NCBI Taxonomy" id="2030807"/>
    <lineage>
        <taxon>Bacteria</taxon>
        <taxon>Candidatus Aerophobota</taxon>
    </lineage>
</organism>
<dbReference type="EMBL" id="SOIZ01000094">
    <property type="protein sequence ID" value="TET63590.1"/>
    <property type="molecule type" value="Genomic_DNA"/>
</dbReference>
<dbReference type="Gene3D" id="3.30.70.790">
    <property type="entry name" value="UreE, C-terminal domain"/>
    <property type="match status" value="1"/>
</dbReference>
<evidence type="ECO:0000313" key="2">
    <source>
        <dbReference type="EMBL" id="TET63590.1"/>
    </source>
</evidence>
<name>A0A523W9A6_UNCAE</name>
<evidence type="ECO:0000259" key="1">
    <source>
        <dbReference type="Pfam" id="PF09413"/>
    </source>
</evidence>
<reference evidence="2 3" key="1">
    <citation type="submission" date="2019-03" db="EMBL/GenBank/DDBJ databases">
        <title>Metabolic potential of uncultured bacteria and archaea associated with petroleum seepage in deep-sea sediments.</title>
        <authorList>
            <person name="Dong X."/>
            <person name="Hubert C."/>
        </authorList>
    </citation>
    <scope>NUCLEOTIDE SEQUENCE [LARGE SCALE GENOMIC DNA]</scope>
    <source>
        <strain evidence="2">E29_bin52</strain>
    </source>
</reference>
<dbReference type="InterPro" id="IPR018551">
    <property type="entry name" value="DUF2007"/>
</dbReference>
<sequence>MLTKNEHWEERMIQIHSASSSVEAEMIKSILANGDIYCELWDEHAGSMFPTATFEKGIRVMVRKKDSEKAKNLIEHFERK</sequence>
<dbReference type="Proteomes" id="UP000319130">
    <property type="component" value="Unassembled WGS sequence"/>
</dbReference>
<accession>A0A523W9A6</accession>
<dbReference type="SUPFAM" id="SSF54913">
    <property type="entry name" value="GlnB-like"/>
    <property type="match status" value="1"/>
</dbReference>
<protein>
    <submittedName>
        <fullName evidence="2">DUF2007 domain-containing protein</fullName>
    </submittedName>
</protein>
<feature type="domain" description="DUF2007" evidence="1">
    <location>
        <begin position="12"/>
        <end position="78"/>
    </location>
</feature>